<name>A0A1S1V431_9FIRM</name>
<keyword evidence="6 8" id="KW-0456">Lyase</keyword>
<dbReference type="GO" id="GO:0051539">
    <property type="term" value="F:4 iron, 4 sulfur cluster binding"/>
    <property type="evidence" value="ECO:0007669"/>
    <property type="project" value="UniProtKB-KW"/>
</dbReference>
<accession>A0A1S1V431</accession>
<dbReference type="EMBL" id="MKIE01000013">
    <property type="protein sequence ID" value="OHW61461.1"/>
    <property type="molecule type" value="Genomic_DNA"/>
</dbReference>
<dbReference type="InterPro" id="IPR051208">
    <property type="entry name" value="Class-I_Fumarase/Tartrate_DH"/>
</dbReference>
<evidence type="ECO:0000256" key="6">
    <source>
        <dbReference type="ARBA" id="ARBA00023239"/>
    </source>
</evidence>
<comment type="similarity">
    <text evidence="1">Belongs to the class-I fumarase family.</text>
</comment>
<comment type="caution">
    <text evidence="8">The sequence shown here is derived from an EMBL/GenBank/DDBJ whole genome shotgun (WGS) entry which is preliminary data.</text>
</comment>
<dbReference type="STRING" id="39480.EUAN_22040"/>
<dbReference type="NCBIfam" id="NF004885">
    <property type="entry name" value="PRK06246.1"/>
    <property type="match status" value="1"/>
</dbReference>
<feature type="domain" description="Fe-S hydro-lyase tartrate dehydratase alpha-type catalytic" evidence="7">
    <location>
        <begin position="12"/>
        <end position="277"/>
    </location>
</feature>
<evidence type="ECO:0000256" key="5">
    <source>
        <dbReference type="ARBA" id="ARBA00023014"/>
    </source>
</evidence>
<evidence type="ECO:0000256" key="2">
    <source>
        <dbReference type="ARBA" id="ARBA00022485"/>
    </source>
</evidence>
<organism evidence="8 9">
    <name type="scientific">Andreesenia angusta</name>
    <dbReference type="NCBI Taxonomy" id="39480"/>
    <lineage>
        <taxon>Bacteria</taxon>
        <taxon>Bacillati</taxon>
        <taxon>Bacillota</taxon>
        <taxon>Tissierellia</taxon>
        <taxon>Tissierellales</taxon>
        <taxon>Gottschalkiaceae</taxon>
        <taxon>Andreesenia</taxon>
    </lineage>
</organism>
<proteinExistence type="inferred from homology"/>
<dbReference type="InterPro" id="IPR004646">
    <property type="entry name" value="Fe-S_hydro-lyase_TtdA-typ_cat"/>
</dbReference>
<evidence type="ECO:0000259" key="7">
    <source>
        <dbReference type="Pfam" id="PF05681"/>
    </source>
</evidence>
<dbReference type="PANTHER" id="PTHR30389">
    <property type="entry name" value="FUMARATE HYDRATASE-RELATED"/>
    <property type="match status" value="1"/>
</dbReference>
<keyword evidence="3" id="KW-0479">Metal-binding</keyword>
<dbReference type="EC" id="4.2.1.32" evidence="8"/>
<keyword evidence="9" id="KW-1185">Reference proteome</keyword>
<evidence type="ECO:0000256" key="3">
    <source>
        <dbReference type="ARBA" id="ARBA00022723"/>
    </source>
</evidence>
<dbReference type="NCBIfam" id="TIGR00722">
    <property type="entry name" value="ttdA_fumA_fumB"/>
    <property type="match status" value="1"/>
</dbReference>
<evidence type="ECO:0000313" key="9">
    <source>
        <dbReference type="Proteomes" id="UP000180254"/>
    </source>
</evidence>
<dbReference type="AlphaFoldDB" id="A0A1S1V431"/>
<dbReference type="RefSeq" id="WP_071064428.1">
    <property type="nucleotide sequence ID" value="NZ_MKIE01000013.1"/>
</dbReference>
<evidence type="ECO:0000313" key="8">
    <source>
        <dbReference type="EMBL" id="OHW61461.1"/>
    </source>
</evidence>
<dbReference type="PANTHER" id="PTHR30389:SF17">
    <property type="entry name" value="L(+)-TARTRATE DEHYDRATASE SUBUNIT ALPHA-RELATED"/>
    <property type="match status" value="1"/>
</dbReference>
<dbReference type="OrthoDB" id="9798978at2"/>
<keyword evidence="2" id="KW-0004">4Fe-4S</keyword>
<reference evidence="8 9" key="1">
    <citation type="submission" date="2016-09" db="EMBL/GenBank/DDBJ databases">
        <title>Genome sequence of Eubacterium angustum.</title>
        <authorList>
            <person name="Poehlein A."/>
            <person name="Daniel R."/>
        </authorList>
    </citation>
    <scope>NUCLEOTIDE SEQUENCE [LARGE SCALE GENOMIC DNA]</scope>
    <source>
        <strain evidence="8 9">DSM 1989</strain>
    </source>
</reference>
<dbReference type="GO" id="GO:0046872">
    <property type="term" value="F:metal ion binding"/>
    <property type="evidence" value="ECO:0007669"/>
    <property type="project" value="UniProtKB-KW"/>
</dbReference>
<dbReference type="GO" id="GO:0008730">
    <property type="term" value="F:L(+)-tartrate dehydratase activity"/>
    <property type="evidence" value="ECO:0007669"/>
    <property type="project" value="UniProtKB-EC"/>
</dbReference>
<gene>
    <name evidence="8" type="primary">ttdA</name>
    <name evidence="8" type="ORF">EUAN_22040</name>
</gene>
<dbReference type="Proteomes" id="UP000180254">
    <property type="component" value="Unassembled WGS sequence"/>
</dbReference>
<sequence>MRDIEMAQIVGAVKEMCIEANYRLEDDVVESIHSSLSSEGSEMAREILGDMIENLDIADKNSMPICQDTGMAVFFVEIGRDVHLEGDITEAINEGVRQGYKEGCLRASIVGDPLLRVNTGDNTPSVIYYDIVAGDEIVIKFAPKGFGSENMGKLKMLKPSDGIEGVRKFVIDTVREAGPNPCPPIVVGVGIGGTMDKACQIAKKALFRNLNSSHPEEHIANLERELLSEINKLGIGPQGFGGDTTSLGVNIETYPTHIAGLPVAVNINCHVSRHKECRI</sequence>
<protein>
    <submittedName>
        <fullName evidence="8">L(+)-tartrate dehydratase subunit alpha</fullName>
        <ecNumber evidence="8">4.2.1.32</ecNumber>
    </submittedName>
</protein>
<evidence type="ECO:0000256" key="1">
    <source>
        <dbReference type="ARBA" id="ARBA00008876"/>
    </source>
</evidence>
<keyword evidence="5" id="KW-0411">Iron-sulfur</keyword>
<keyword evidence="4" id="KW-0408">Iron</keyword>
<dbReference type="Pfam" id="PF05681">
    <property type="entry name" value="Fumerase"/>
    <property type="match status" value="1"/>
</dbReference>
<evidence type="ECO:0000256" key="4">
    <source>
        <dbReference type="ARBA" id="ARBA00023004"/>
    </source>
</evidence>